<reference evidence="2" key="2">
    <citation type="submission" date="2023-06" db="EMBL/GenBank/DDBJ databases">
        <authorList>
            <consortium name="Lawrence Berkeley National Laboratory"/>
            <person name="Haridas S."/>
            <person name="Hensen N."/>
            <person name="Bonometti L."/>
            <person name="Westerberg I."/>
            <person name="Brannstrom I.O."/>
            <person name="Guillou S."/>
            <person name="Cros-Aarteil S."/>
            <person name="Calhoun S."/>
            <person name="Kuo A."/>
            <person name="Mondo S."/>
            <person name="Pangilinan J."/>
            <person name="Riley R."/>
            <person name="Labutti K."/>
            <person name="Andreopoulos B."/>
            <person name="Lipzen A."/>
            <person name="Chen C."/>
            <person name="Yanf M."/>
            <person name="Daum C."/>
            <person name="Ng V."/>
            <person name="Clum A."/>
            <person name="Steindorff A."/>
            <person name="Ohm R."/>
            <person name="Martin F."/>
            <person name="Silar P."/>
            <person name="Natvig D."/>
            <person name="Lalanne C."/>
            <person name="Gautier V."/>
            <person name="Ament-Velasquez S.L."/>
            <person name="Kruys A."/>
            <person name="Hutchinson M.I."/>
            <person name="Powell A.J."/>
            <person name="Barry K."/>
            <person name="Miller A.N."/>
            <person name="Grigoriev I.V."/>
            <person name="Debuchy R."/>
            <person name="Gladieux P."/>
            <person name="Thoren M.H."/>
            <person name="Johannesson H."/>
        </authorList>
    </citation>
    <scope>NUCLEOTIDE SEQUENCE</scope>
    <source>
        <strain evidence="2">CBS 560.94</strain>
    </source>
</reference>
<name>A0AAE0MV63_9PEZI</name>
<evidence type="ECO:0000313" key="2">
    <source>
        <dbReference type="EMBL" id="KAK3351474.1"/>
    </source>
</evidence>
<protein>
    <submittedName>
        <fullName evidence="2">Uncharacterized protein</fullName>
    </submittedName>
</protein>
<dbReference type="RefSeq" id="XP_062684769.1">
    <property type="nucleotide sequence ID" value="XM_062824212.1"/>
</dbReference>
<feature type="non-terminal residue" evidence="2">
    <location>
        <position position="1"/>
    </location>
</feature>
<dbReference type="Proteomes" id="UP001278500">
    <property type="component" value="Unassembled WGS sequence"/>
</dbReference>
<proteinExistence type="predicted"/>
<gene>
    <name evidence="2" type="ORF">B0H65DRAFT_419474</name>
</gene>
<evidence type="ECO:0000313" key="3">
    <source>
        <dbReference type="Proteomes" id="UP001278500"/>
    </source>
</evidence>
<accession>A0AAE0MV63</accession>
<dbReference type="EMBL" id="JAUEPP010000002">
    <property type="protein sequence ID" value="KAK3351474.1"/>
    <property type="molecule type" value="Genomic_DNA"/>
</dbReference>
<feature type="region of interest" description="Disordered" evidence="1">
    <location>
        <begin position="14"/>
        <end position="40"/>
    </location>
</feature>
<sequence>AVPCCPVQARPRLPELPEAGCHSNRNGADNTARTPYRARNSSYRRTCDGKVGSGGQRWGC</sequence>
<comment type="caution">
    <text evidence="2">The sequence shown here is derived from an EMBL/GenBank/DDBJ whole genome shotgun (WGS) entry which is preliminary data.</text>
</comment>
<dbReference type="GeneID" id="87861366"/>
<dbReference type="AlphaFoldDB" id="A0AAE0MV63"/>
<keyword evidence="3" id="KW-1185">Reference proteome</keyword>
<evidence type="ECO:0000256" key="1">
    <source>
        <dbReference type="SAM" id="MobiDB-lite"/>
    </source>
</evidence>
<feature type="compositionally biased region" description="Polar residues" evidence="1">
    <location>
        <begin position="23"/>
        <end position="40"/>
    </location>
</feature>
<reference evidence="2" key="1">
    <citation type="journal article" date="2023" name="Mol. Phylogenet. Evol.">
        <title>Genome-scale phylogeny and comparative genomics of the fungal order Sordariales.</title>
        <authorList>
            <person name="Hensen N."/>
            <person name="Bonometti L."/>
            <person name="Westerberg I."/>
            <person name="Brannstrom I.O."/>
            <person name="Guillou S."/>
            <person name="Cros-Aarteil S."/>
            <person name="Calhoun S."/>
            <person name="Haridas S."/>
            <person name="Kuo A."/>
            <person name="Mondo S."/>
            <person name="Pangilinan J."/>
            <person name="Riley R."/>
            <person name="LaButti K."/>
            <person name="Andreopoulos B."/>
            <person name="Lipzen A."/>
            <person name="Chen C."/>
            <person name="Yan M."/>
            <person name="Daum C."/>
            <person name="Ng V."/>
            <person name="Clum A."/>
            <person name="Steindorff A."/>
            <person name="Ohm R.A."/>
            <person name="Martin F."/>
            <person name="Silar P."/>
            <person name="Natvig D.O."/>
            <person name="Lalanne C."/>
            <person name="Gautier V."/>
            <person name="Ament-Velasquez S.L."/>
            <person name="Kruys A."/>
            <person name="Hutchinson M.I."/>
            <person name="Powell A.J."/>
            <person name="Barry K."/>
            <person name="Miller A.N."/>
            <person name="Grigoriev I.V."/>
            <person name="Debuchy R."/>
            <person name="Gladieux P."/>
            <person name="Hiltunen Thoren M."/>
            <person name="Johannesson H."/>
        </authorList>
    </citation>
    <scope>NUCLEOTIDE SEQUENCE</scope>
    <source>
        <strain evidence="2">CBS 560.94</strain>
    </source>
</reference>
<organism evidence="2 3">
    <name type="scientific">Neurospora tetraspora</name>
    <dbReference type="NCBI Taxonomy" id="94610"/>
    <lineage>
        <taxon>Eukaryota</taxon>
        <taxon>Fungi</taxon>
        <taxon>Dikarya</taxon>
        <taxon>Ascomycota</taxon>
        <taxon>Pezizomycotina</taxon>
        <taxon>Sordariomycetes</taxon>
        <taxon>Sordariomycetidae</taxon>
        <taxon>Sordariales</taxon>
        <taxon>Sordariaceae</taxon>
        <taxon>Neurospora</taxon>
    </lineage>
</organism>